<evidence type="ECO:0000313" key="1">
    <source>
        <dbReference type="EMBL" id="KAH3769144.1"/>
    </source>
</evidence>
<comment type="caution">
    <text evidence="1">The sequence shown here is derived from an EMBL/GenBank/DDBJ whole genome shotgun (WGS) entry which is preliminary data.</text>
</comment>
<protein>
    <submittedName>
        <fullName evidence="1">Uncharacterized protein</fullName>
    </submittedName>
</protein>
<gene>
    <name evidence="1" type="ORF">DPMN_170392</name>
</gene>
<accession>A0A9D4ID54</accession>
<dbReference type="AlphaFoldDB" id="A0A9D4ID54"/>
<reference evidence="1" key="2">
    <citation type="submission" date="2020-11" db="EMBL/GenBank/DDBJ databases">
        <authorList>
            <person name="McCartney M.A."/>
            <person name="Auch B."/>
            <person name="Kono T."/>
            <person name="Mallez S."/>
            <person name="Becker A."/>
            <person name="Gohl D.M."/>
            <person name="Silverstein K.A.T."/>
            <person name="Koren S."/>
            <person name="Bechman K.B."/>
            <person name="Herman A."/>
            <person name="Abrahante J.E."/>
            <person name="Garbe J."/>
        </authorList>
    </citation>
    <scope>NUCLEOTIDE SEQUENCE</scope>
    <source>
        <strain evidence="1">Duluth1</strain>
        <tissue evidence="1">Whole animal</tissue>
    </source>
</reference>
<proteinExistence type="predicted"/>
<reference evidence="1" key="1">
    <citation type="journal article" date="2019" name="bioRxiv">
        <title>The Genome of the Zebra Mussel, Dreissena polymorpha: A Resource for Invasive Species Research.</title>
        <authorList>
            <person name="McCartney M.A."/>
            <person name="Auch B."/>
            <person name="Kono T."/>
            <person name="Mallez S."/>
            <person name="Zhang Y."/>
            <person name="Obille A."/>
            <person name="Becker A."/>
            <person name="Abrahante J.E."/>
            <person name="Garbe J."/>
            <person name="Badalamenti J.P."/>
            <person name="Herman A."/>
            <person name="Mangelson H."/>
            <person name="Liachko I."/>
            <person name="Sullivan S."/>
            <person name="Sone E.D."/>
            <person name="Koren S."/>
            <person name="Silverstein K.A.T."/>
            <person name="Beckman K.B."/>
            <person name="Gohl D.M."/>
        </authorList>
    </citation>
    <scope>NUCLEOTIDE SEQUENCE</scope>
    <source>
        <strain evidence="1">Duluth1</strain>
        <tissue evidence="1">Whole animal</tissue>
    </source>
</reference>
<keyword evidence="2" id="KW-1185">Reference proteome</keyword>
<dbReference type="EMBL" id="JAIWYP010000009">
    <property type="protein sequence ID" value="KAH3769144.1"/>
    <property type="molecule type" value="Genomic_DNA"/>
</dbReference>
<name>A0A9D4ID54_DREPO</name>
<evidence type="ECO:0000313" key="2">
    <source>
        <dbReference type="Proteomes" id="UP000828390"/>
    </source>
</evidence>
<dbReference type="Proteomes" id="UP000828390">
    <property type="component" value="Unassembled WGS sequence"/>
</dbReference>
<organism evidence="1 2">
    <name type="scientific">Dreissena polymorpha</name>
    <name type="common">Zebra mussel</name>
    <name type="synonym">Mytilus polymorpha</name>
    <dbReference type="NCBI Taxonomy" id="45954"/>
    <lineage>
        <taxon>Eukaryota</taxon>
        <taxon>Metazoa</taxon>
        <taxon>Spiralia</taxon>
        <taxon>Lophotrochozoa</taxon>
        <taxon>Mollusca</taxon>
        <taxon>Bivalvia</taxon>
        <taxon>Autobranchia</taxon>
        <taxon>Heteroconchia</taxon>
        <taxon>Euheterodonta</taxon>
        <taxon>Imparidentia</taxon>
        <taxon>Neoheterodontei</taxon>
        <taxon>Myida</taxon>
        <taxon>Dreissenoidea</taxon>
        <taxon>Dreissenidae</taxon>
        <taxon>Dreissena</taxon>
    </lineage>
</organism>
<sequence length="51" mass="5645">MPAVYKGTPCSSVRSHLGLLLEAFPLYHRVVQLCVAITDLLLAHKQLKPLC</sequence>